<dbReference type="GO" id="GO:0016651">
    <property type="term" value="F:oxidoreductase activity, acting on NAD(P)H"/>
    <property type="evidence" value="ECO:0007669"/>
    <property type="project" value="TreeGrafter"/>
</dbReference>
<gene>
    <name evidence="4" type="ORF">DOS76_01485</name>
</gene>
<organism evidence="4 5">
    <name type="scientific">Staphylococcus felis</name>
    <dbReference type="NCBI Taxonomy" id="46127"/>
    <lineage>
        <taxon>Bacteria</taxon>
        <taxon>Bacillati</taxon>
        <taxon>Bacillota</taxon>
        <taxon>Bacilli</taxon>
        <taxon>Bacillales</taxon>
        <taxon>Staphylococcaceae</taxon>
        <taxon>Staphylococcus</taxon>
    </lineage>
</organism>
<evidence type="ECO:0000259" key="3">
    <source>
        <dbReference type="SMART" id="SM00829"/>
    </source>
</evidence>
<sequence>MKAVVISEAGSAQNLEYRDVPTPKVKEGWSLVKVKGFGINHSEIFTREGQSPSVVFPRILGIECVGVIEQTTDALRLPIGQKVVSIMGEMGRAFDGSYAEYVLLPNDQIYPIETELEWDVLASIPETYYTAYGSFRSLDITDKDEVLVRGATSSLGIAFMKIVKGLYPSVTVTGTTRRLHKAERLRQEGFDDVIVDQDGKLQTNKVYTKIIDLVGPKSIKNSISHLAQYGTICSVGQLGNEWYLNTFDPIIELRGFKKLTSFYSGDVDIQLLNHIIRLIEKGHISNIGPVKVFGLNQIVEAHEYVENEQESFGKVVVIP</sequence>
<dbReference type="Pfam" id="PF13602">
    <property type="entry name" value="ADH_zinc_N_2"/>
    <property type="match status" value="1"/>
</dbReference>
<proteinExistence type="predicted"/>
<reference evidence="4 5" key="1">
    <citation type="journal article" date="2018" name="Vet. Microbiol.">
        <title>Characterisation of Staphylococcus felis isolated from cats using whole genome sequencing.</title>
        <authorList>
            <person name="Worthing K."/>
            <person name="Pang S."/>
            <person name="Trott D.J."/>
            <person name="Abraham S."/>
            <person name="Coombs G.W."/>
            <person name="Jordan D."/>
            <person name="McIntyre L."/>
            <person name="Davies M.R."/>
            <person name="Norris J."/>
        </authorList>
    </citation>
    <scope>NUCLEOTIDE SEQUENCE [LARGE SCALE GENOMIC DNA]</scope>
    <source>
        <strain evidence="4 5">F25</strain>
    </source>
</reference>
<dbReference type="Pfam" id="PF08240">
    <property type="entry name" value="ADH_N"/>
    <property type="match status" value="1"/>
</dbReference>
<dbReference type="SMART" id="SM00829">
    <property type="entry name" value="PKS_ER"/>
    <property type="match status" value="1"/>
</dbReference>
<dbReference type="RefSeq" id="WP_115865800.1">
    <property type="nucleotide sequence ID" value="NZ_CAJUZR010000024.1"/>
</dbReference>
<dbReference type="EMBL" id="QKYD01000028">
    <property type="protein sequence ID" value="REI24771.1"/>
    <property type="molecule type" value="Genomic_DNA"/>
</dbReference>
<evidence type="ECO:0000256" key="1">
    <source>
        <dbReference type="ARBA" id="ARBA00022857"/>
    </source>
</evidence>
<accession>A0AAX1RYT1</accession>
<keyword evidence="2" id="KW-0560">Oxidoreductase</keyword>
<evidence type="ECO:0000313" key="4">
    <source>
        <dbReference type="EMBL" id="REI24771.1"/>
    </source>
</evidence>
<protein>
    <submittedName>
        <fullName evidence="4">Quinone oxidoreductase</fullName>
    </submittedName>
</protein>
<dbReference type="PANTHER" id="PTHR48106">
    <property type="entry name" value="QUINONE OXIDOREDUCTASE PIG3-RELATED"/>
    <property type="match status" value="1"/>
</dbReference>
<dbReference type="InterPro" id="IPR011032">
    <property type="entry name" value="GroES-like_sf"/>
</dbReference>
<dbReference type="GO" id="GO:0070402">
    <property type="term" value="F:NADPH binding"/>
    <property type="evidence" value="ECO:0007669"/>
    <property type="project" value="TreeGrafter"/>
</dbReference>
<dbReference type="SUPFAM" id="SSF51735">
    <property type="entry name" value="NAD(P)-binding Rossmann-fold domains"/>
    <property type="match status" value="1"/>
</dbReference>
<dbReference type="InterPro" id="IPR013154">
    <property type="entry name" value="ADH-like_N"/>
</dbReference>
<dbReference type="InterPro" id="IPR020843">
    <property type="entry name" value="ER"/>
</dbReference>
<comment type="caution">
    <text evidence="4">The sequence shown here is derived from an EMBL/GenBank/DDBJ whole genome shotgun (WGS) entry which is preliminary data.</text>
</comment>
<dbReference type="AlphaFoldDB" id="A0AAX1RYT1"/>
<evidence type="ECO:0000313" key="5">
    <source>
        <dbReference type="Proteomes" id="UP000256337"/>
    </source>
</evidence>
<dbReference type="SUPFAM" id="SSF50129">
    <property type="entry name" value="GroES-like"/>
    <property type="match status" value="1"/>
</dbReference>
<dbReference type="PANTHER" id="PTHR48106:SF18">
    <property type="entry name" value="QUINONE OXIDOREDUCTASE PIG3"/>
    <property type="match status" value="1"/>
</dbReference>
<dbReference type="Gene3D" id="3.90.180.10">
    <property type="entry name" value="Medium-chain alcohol dehydrogenases, catalytic domain"/>
    <property type="match status" value="1"/>
</dbReference>
<evidence type="ECO:0000256" key="2">
    <source>
        <dbReference type="ARBA" id="ARBA00023002"/>
    </source>
</evidence>
<dbReference type="InterPro" id="IPR036291">
    <property type="entry name" value="NAD(P)-bd_dom_sf"/>
</dbReference>
<name>A0AAX1RYT1_9STAP</name>
<keyword evidence="1" id="KW-0521">NADP</keyword>
<feature type="domain" description="Enoyl reductase (ER)" evidence="3">
    <location>
        <begin position="10"/>
        <end position="317"/>
    </location>
</feature>
<dbReference type="Proteomes" id="UP000256337">
    <property type="component" value="Unassembled WGS sequence"/>
</dbReference>